<keyword evidence="1" id="KW-0472">Membrane</keyword>
<organism evidence="2 3">
    <name type="scientific">Bacillus amyloliquefaciens (strain ATCC 23350 / DSM 7 / BCRC 11601 / CCUG 28519 / NBRC 15535 / NRRL B-14393 / F)</name>
    <dbReference type="NCBI Taxonomy" id="692420"/>
    <lineage>
        <taxon>Bacteria</taxon>
        <taxon>Bacillati</taxon>
        <taxon>Bacillota</taxon>
        <taxon>Bacilli</taxon>
        <taxon>Bacillales</taxon>
        <taxon>Bacillaceae</taxon>
        <taxon>Bacillus</taxon>
        <taxon>Bacillus amyloliquefaciens group</taxon>
    </lineage>
</organism>
<dbReference type="AlphaFoldDB" id="A0A9P1JK53"/>
<evidence type="ECO:0000313" key="3">
    <source>
        <dbReference type="Proteomes" id="UP000006562"/>
    </source>
</evidence>
<gene>
    <name evidence="2" type="primary">yvlA</name>
    <name evidence="2" type="ordered locus">BAMF_3353</name>
</gene>
<dbReference type="Proteomes" id="UP000006562">
    <property type="component" value="Chromosome"/>
</dbReference>
<reference evidence="3" key="2">
    <citation type="journal article" date="2011" name="J. Biotechnol.">
        <title>Genome sequence of B. amyloliquefaciens type strain DSM7(T) reveals differences to plant-associated B. amyloliquefaciens FZB42.</title>
        <authorList>
            <person name="Ruckert C."/>
            <person name="Blom J."/>
            <person name="Chen X."/>
            <person name="Reva O."/>
            <person name="Borriss R."/>
        </authorList>
    </citation>
    <scope>NUCLEOTIDE SEQUENCE [LARGE SCALE GENOMIC DNA]</scope>
    <source>
        <strain evidence="3">DSM 7</strain>
    </source>
</reference>
<feature type="transmembrane region" description="Helical" evidence="1">
    <location>
        <begin position="15"/>
        <end position="39"/>
    </location>
</feature>
<evidence type="ECO:0000256" key="1">
    <source>
        <dbReference type="SAM" id="Phobius"/>
    </source>
</evidence>
<proteinExistence type="predicted"/>
<keyword evidence="1" id="KW-0812">Transmembrane</keyword>
<dbReference type="KEGG" id="bao:BAMF_3353"/>
<sequence>MTAQGVFLLNRNQAIIASICYFSVFLAPLILPIVAYFVVDEKETKRHAMRALISHIIPFAGLLIVIAGVVGGVITAQGESMVPFFVMITGAAVYFLILIAMVIWNIVQGIKVLRQV</sequence>
<feature type="transmembrane region" description="Helical" evidence="1">
    <location>
        <begin position="82"/>
        <end position="107"/>
    </location>
</feature>
<evidence type="ECO:0000313" key="2">
    <source>
        <dbReference type="EMBL" id="CBI44479.1"/>
    </source>
</evidence>
<evidence type="ECO:0008006" key="4">
    <source>
        <dbReference type="Google" id="ProtNLM"/>
    </source>
</evidence>
<protein>
    <recommendedName>
        <fullName evidence="4">DUF4870 domain-containing protein</fullName>
    </recommendedName>
</protein>
<keyword evidence="1" id="KW-1133">Transmembrane helix</keyword>
<name>A0A9P1JK53_BACAS</name>
<accession>A0A9P1JK53</accession>
<keyword evidence="3" id="KW-1185">Reference proteome</keyword>
<reference evidence="2 3" key="1">
    <citation type="journal article" date="2011" name="Int. J. Syst. Evol. Microbiol.">
        <title>Relationship of Bacillus amyloliquefaciens clades associated with strains DSM 7T and FZB42T: a proposal for Bacillus amyloliquefaciens subsp. amyloliquefaciens subsp. nov. and Bacillus amyloliquefaciens subsp. plantarum subsp. nov. based on complete genome sequence comparisons.</title>
        <authorList>
            <person name="Borriss R."/>
            <person name="Chen X.H."/>
            <person name="Rueckert C."/>
            <person name="Blom J."/>
            <person name="Becker A."/>
            <person name="Baumgarth B."/>
            <person name="Fan B."/>
            <person name="Pukall R."/>
            <person name="Schumann P."/>
            <person name="Sproer C."/>
            <person name="Junge H."/>
            <person name="Vater J."/>
            <person name="Puhler A."/>
            <person name="Klenk H.P."/>
        </authorList>
    </citation>
    <scope>NUCLEOTIDE SEQUENCE [LARGE SCALE GENOMIC DNA]</scope>
    <source>
        <strain evidence="3">DSM 7</strain>
    </source>
</reference>
<dbReference type="EMBL" id="FN597644">
    <property type="protein sequence ID" value="CBI44479.1"/>
    <property type="molecule type" value="Genomic_DNA"/>
</dbReference>
<feature type="transmembrane region" description="Helical" evidence="1">
    <location>
        <begin position="51"/>
        <end position="76"/>
    </location>
</feature>